<dbReference type="EMBL" id="CP011307">
    <property type="protein sequence ID" value="ALP93654.1"/>
    <property type="molecule type" value="Genomic_DNA"/>
</dbReference>
<evidence type="ECO:0000313" key="2">
    <source>
        <dbReference type="Proteomes" id="UP000064844"/>
    </source>
</evidence>
<dbReference type="RefSeq" id="WP_147586096.1">
    <property type="nucleotide sequence ID" value="NZ_CP011307.1"/>
</dbReference>
<dbReference type="AlphaFoldDB" id="A0A0S2W2S9"/>
<reference evidence="2" key="2">
    <citation type="submission" date="2015-04" db="EMBL/GenBank/DDBJ databases">
        <title>A butyrogenic pathway from the amino acid lysine in a human gut commensal.</title>
        <authorList>
            <person name="de Vos W.M."/>
            <person name="Bui N.T.P."/>
            <person name="Plugge C.M."/>
            <person name="Ritari J."/>
        </authorList>
    </citation>
    <scope>NUCLEOTIDE SEQUENCE [LARGE SCALE GENOMIC DNA]</scope>
    <source>
        <strain evidence="2">AF211</strain>
    </source>
</reference>
<keyword evidence="2" id="KW-1185">Reference proteome</keyword>
<accession>A0A0S2W2S9</accession>
<reference evidence="1 2" key="1">
    <citation type="journal article" date="2015" name="Nat. Commun.">
        <title>Production of butyrate from lysine and the Amadori product fructoselysine by a human gut commensal.</title>
        <authorList>
            <person name="Bui T.P."/>
            <person name="Ritari J."/>
            <person name="Boeren S."/>
            <person name="de Waard P."/>
            <person name="Plugge C.M."/>
            <person name="de Vos W.M."/>
        </authorList>
    </citation>
    <scope>NUCLEOTIDE SEQUENCE [LARGE SCALE GENOMIC DNA]</scope>
    <source>
        <strain evidence="1 2">AF211</strain>
    </source>
</reference>
<proteinExistence type="predicted"/>
<name>A0A0S2W2S9_9FIRM</name>
<evidence type="ECO:0000313" key="1">
    <source>
        <dbReference type="EMBL" id="ALP93654.1"/>
    </source>
</evidence>
<dbReference type="Pfam" id="PF11756">
    <property type="entry name" value="YgbA_NO"/>
    <property type="match status" value="1"/>
</dbReference>
<organism evidence="1 2">
    <name type="scientific">Intestinimonas butyriciproducens</name>
    <dbReference type="NCBI Taxonomy" id="1297617"/>
    <lineage>
        <taxon>Bacteria</taxon>
        <taxon>Bacillati</taxon>
        <taxon>Bacillota</taxon>
        <taxon>Clostridia</taxon>
        <taxon>Eubacteriales</taxon>
        <taxon>Intestinimonas</taxon>
    </lineage>
</organism>
<evidence type="ECO:0008006" key="3">
    <source>
        <dbReference type="Google" id="ProtNLM"/>
    </source>
</evidence>
<dbReference type="STRING" id="1297617.IB211_01261"/>
<dbReference type="Proteomes" id="UP000064844">
    <property type="component" value="Chromosome"/>
</dbReference>
<protein>
    <recommendedName>
        <fullName evidence="3">Nitrous oxide-stimulated promoter</fullName>
    </recommendedName>
</protein>
<dbReference type="InterPro" id="IPR020483">
    <property type="entry name" value="Uncharacterised_YgbA"/>
</dbReference>
<gene>
    <name evidence="1" type="ORF">IB211_01261</name>
</gene>
<sequence>MNKEKEIETVTLMVRRYCRGVHGPRDGALCPACAALLEYARERRDSCPHGKI</sequence>
<dbReference type="KEGG" id="ibu:IB211_01261"/>